<gene>
    <name evidence="1" type="ORF">TCAL_15720</name>
</gene>
<evidence type="ECO:0000313" key="2">
    <source>
        <dbReference type="Proteomes" id="UP000318571"/>
    </source>
</evidence>
<dbReference type="Proteomes" id="UP000318571">
    <property type="component" value="Chromosome 3"/>
</dbReference>
<protein>
    <submittedName>
        <fullName evidence="1">Uncharacterized protein</fullName>
    </submittedName>
</protein>
<organism evidence="1 2">
    <name type="scientific">Tigriopus californicus</name>
    <name type="common">Marine copepod</name>
    <dbReference type="NCBI Taxonomy" id="6832"/>
    <lineage>
        <taxon>Eukaryota</taxon>
        <taxon>Metazoa</taxon>
        <taxon>Ecdysozoa</taxon>
        <taxon>Arthropoda</taxon>
        <taxon>Crustacea</taxon>
        <taxon>Multicrustacea</taxon>
        <taxon>Hexanauplia</taxon>
        <taxon>Copepoda</taxon>
        <taxon>Harpacticoida</taxon>
        <taxon>Harpacticidae</taxon>
        <taxon>Tigriopus</taxon>
    </lineage>
</organism>
<accession>A0A553P883</accession>
<sequence>FEDALERSIDPPRLPQPRCFHLNRFRLSLVAQLVWTSQLVVSRFLPLCSSVSQMWWFRTQSPQNPLLRQLIFRRCLSERFRSLPCLGLSVLTEGKLAFEGDRSVVFDGVLSRYYAADLRISWVLSHFDGPPNSNHTF</sequence>
<name>A0A553P883_TIGCA</name>
<dbReference type="AlphaFoldDB" id="A0A553P883"/>
<dbReference type="EMBL" id="VCGU01000007">
    <property type="protein sequence ID" value="TRY73905.1"/>
    <property type="molecule type" value="Genomic_DNA"/>
</dbReference>
<proteinExistence type="predicted"/>
<reference evidence="1 2" key="1">
    <citation type="journal article" date="2018" name="Nat. Ecol. Evol.">
        <title>Genomic signatures of mitonuclear coevolution across populations of Tigriopus californicus.</title>
        <authorList>
            <person name="Barreto F.S."/>
            <person name="Watson E.T."/>
            <person name="Lima T.G."/>
            <person name="Willett C.S."/>
            <person name="Edmands S."/>
            <person name="Li W."/>
            <person name="Burton R.S."/>
        </authorList>
    </citation>
    <scope>NUCLEOTIDE SEQUENCE [LARGE SCALE GENOMIC DNA]</scope>
    <source>
        <strain evidence="1 2">San Diego</strain>
    </source>
</reference>
<keyword evidence="2" id="KW-1185">Reference proteome</keyword>
<evidence type="ECO:0000313" key="1">
    <source>
        <dbReference type="EMBL" id="TRY73905.1"/>
    </source>
</evidence>
<comment type="caution">
    <text evidence="1">The sequence shown here is derived from an EMBL/GenBank/DDBJ whole genome shotgun (WGS) entry which is preliminary data.</text>
</comment>
<feature type="non-terminal residue" evidence="1">
    <location>
        <position position="1"/>
    </location>
</feature>